<gene>
    <name evidence="1" type="ORF">Y1Q_0022054</name>
</gene>
<keyword evidence="2" id="KW-1185">Reference proteome</keyword>
<dbReference type="AlphaFoldDB" id="A0A151NMR5"/>
<name>A0A151NMR5_ALLMI</name>
<dbReference type="Proteomes" id="UP000050525">
    <property type="component" value="Unassembled WGS sequence"/>
</dbReference>
<proteinExistence type="predicted"/>
<protein>
    <submittedName>
        <fullName evidence="1">Uncharacterized protein</fullName>
    </submittedName>
</protein>
<sequence>MQQNLSHCKQKVRQLFENIQHSTVMRKHQQHSLGHHQILLPPLHPGFHFWRETKQLCISFWFLSSLYFS</sequence>
<comment type="caution">
    <text evidence="1">The sequence shown here is derived from an EMBL/GenBank/DDBJ whole genome shotgun (WGS) entry which is preliminary data.</text>
</comment>
<organism evidence="1 2">
    <name type="scientific">Alligator mississippiensis</name>
    <name type="common">American alligator</name>
    <dbReference type="NCBI Taxonomy" id="8496"/>
    <lineage>
        <taxon>Eukaryota</taxon>
        <taxon>Metazoa</taxon>
        <taxon>Chordata</taxon>
        <taxon>Craniata</taxon>
        <taxon>Vertebrata</taxon>
        <taxon>Euteleostomi</taxon>
        <taxon>Archelosauria</taxon>
        <taxon>Archosauria</taxon>
        <taxon>Crocodylia</taxon>
        <taxon>Alligatoridae</taxon>
        <taxon>Alligatorinae</taxon>
        <taxon>Alligator</taxon>
    </lineage>
</organism>
<reference evidence="1 2" key="1">
    <citation type="journal article" date="2012" name="Genome Biol.">
        <title>Sequencing three crocodilian genomes to illuminate the evolution of archosaurs and amniotes.</title>
        <authorList>
            <person name="St John J.A."/>
            <person name="Braun E.L."/>
            <person name="Isberg S.R."/>
            <person name="Miles L.G."/>
            <person name="Chong A.Y."/>
            <person name="Gongora J."/>
            <person name="Dalzell P."/>
            <person name="Moran C."/>
            <person name="Bed'hom B."/>
            <person name="Abzhanov A."/>
            <person name="Burgess S.C."/>
            <person name="Cooksey A.M."/>
            <person name="Castoe T.A."/>
            <person name="Crawford N.G."/>
            <person name="Densmore L.D."/>
            <person name="Drew J.C."/>
            <person name="Edwards S.V."/>
            <person name="Faircloth B.C."/>
            <person name="Fujita M.K."/>
            <person name="Greenwold M.J."/>
            <person name="Hoffmann F.G."/>
            <person name="Howard J.M."/>
            <person name="Iguchi T."/>
            <person name="Janes D.E."/>
            <person name="Khan S.Y."/>
            <person name="Kohno S."/>
            <person name="de Koning A.J."/>
            <person name="Lance S.L."/>
            <person name="McCarthy F.M."/>
            <person name="McCormack J.E."/>
            <person name="Merchant M.E."/>
            <person name="Peterson D.G."/>
            <person name="Pollock D.D."/>
            <person name="Pourmand N."/>
            <person name="Raney B.J."/>
            <person name="Roessler K.A."/>
            <person name="Sanford J.R."/>
            <person name="Sawyer R.H."/>
            <person name="Schmidt C.J."/>
            <person name="Triplett E.W."/>
            <person name="Tuberville T.D."/>
            <person name="Venegas-Anaya M."/>
            <person name="Howard J.T."/>
            <person name="Jarvis E.D."/>
            <person name="Guillette L.J.Jr."/>
            <person name="Glenn T.C."/>
            <person name="Green R.E."/>
            <person name="Ray D.A."/>
        </authorList>
    </citation>
    <scope>NUCLEOTIDE SEQUENCE [LARGE SCALE GENOMIC DNA]</scope>
    <source>
        <strain evidence="1">KSC_2009_1</strain>
    </source>
</reference>
<accession>A0A151NMR5</accession>
<evidence type="ECO:0000313" key="1">
    <source>
        <dbReference type="EMBL" id="KYO37775.1"/>
    </source>
</evidence>
<evidence type="ECO:0000313" key="2">
    <source>
        <dbReference type="Proteomes" id="UP000050525"/>
    </source>
</evidence>
<dbReference type="EMBL" id="AKHW03002600">
    <property type="protein sequence ID" value="KYO37775.1"/>
    <property type="molecule type" value="Genomic_DNA"/>
</dbReference>